<dbReference type="InterPro" id="IPR017942">
    <property type="entry name" value="Lipid-bd_serum_glycop_N"/>
</dbReference>
<keyword evidence="4 6" id="KW-1015">Disulfide bond</keyword>
<dbReference type="GO" id="GO:0008289">
    <property type="term" value="F:lipid binding"/>
    <property type="evidence" value="ECO:0007669"/>
    <property type="project" value="InterPro"/>
</dbReference>
<dbReference type="FunFam" id="3.15.20.10:FF:000001">
    <property type="entry name" value="Phospholipid transfer protein"/>
    <property type="match status" value="1"/>
</dbReference>
<dbReference type="Gene3D" id="3.15.10.10">
    <property type="entry name" value="Bactericidal permeability-increasing protein, domain 1"/>
    <property type="match status" value="1"/>
</dbReference>
<evidence type="ECO:0008006" key="12">
    <source>
        <dbReference type="Google" id="ProtNLM"/>
    </source>
</evidence>
<dbReference type="Gene3D" id="3.15.20.10">
    <property type="entry name" value="Bactericidal permeability-increasing protein, domain 2"/>
    <property type="match status" value="1"/>
</dbReference>
<proteinExistence type="inferred from homology"/>
<evidence type="ECO:0000256" key="4">
    <source>
        <dbReference type="ARBA" id="ARBA00023157"/>
    </source>
</evidence>
<dbReference type="InterPro" id="IPR017943">
    <property type="entry name" value="Bactericidal_perm-incr_a/b_dom"/>
</dbReference>
<dbReference type="OMA" id="WKARKRF"/>
<evidence type="ECO:0000259" key="8">
    <source>
        <dbReference type="SMART" id="SM00328"/>
    </source>
</evidence>
<evidence type="ECO:0000256" key="5">
    <source>
        <dbReference type="ARBA" id="ARBA00023180"/>
    </source>
</evidence>
<keyword evidence="11" id="KW-1185">Reference proteome</keyword>
<name>A0A914B262_PATMI</name>
<dbReference type="InterPro" id="IPR030675">
    <property type="entry name" value="BPI/LBP"/>
</dbReference>
<dbReference type="PANTHER" id="PTHR10504:SF131">
    <property type="entry name" value="BPI2 DOMAIN-CONTAINING PROTEIN"/>
    <property type="match status" value="1"/>
</dbReference>
<feature type="domain" description="Lipid-binding serum glycoprotein C-terminal" evidence="9">
    <location>
        <begin position="273"/>
        <end position="477"/>
    </location>
</feature>
<accession>A0A914B262</accession>
<dbReference type="SUPFAM" id="SSF55394">
    <property type="entry name" value="Bactericidal permeability-increasing protein, BPI"/>
    <property type="match status" value="2"/>
</dbReference>
<keyword evidence="3" id="KW-0964">Secreted</keyword>
<feature type="disulfide bond" evidence="6">
    <location>
        <begin position="161"/>
        <end position="200"/>
    </location>
</feature>
<dbReference type="InterPro" id="IPR001124">
    <property type="entry name" value="Lipid-bd_serum_glycop_C"/>
</dbReference>
<keyword evidence="5" id="KW-0325">Glycoprotein</keyword>
<dbReference type="CDD" id="cd00025">
    <property type="entry name" value="BPI1"/>
    <property type="match status" value="1"/>
</dbReference>
<evidence type="ECO:0000313" key="10">
    <source>
        <dbReference type="EnsemblMetazoa" id="XP_038069879.1"/>
    </source>
</evidence>
<dbReference type="GeneID" id="119739122"/>
<dbReference type="InterPro" id="IPR032942">
    <property type="entry name" value="BPI/LBP/Plunc"/>
</dbReference>
<sequence>MALTIALLLATCLMMGPSVEAEVRPGFEARISQSGLNYLRDAGLEILKEEIKHLSIPDISGKAHVSVVGNIYYTISNMRINSFAIPSATLTTQSGVGLVLRASGITLSLSGNWHYSNHGFIHISDSGTFDASLSGASLAVTLRIGKDQAGRPTVSSASSDCSFNAGSVHVKLHGGASWLYNLFSGSISNSIKSSLNKQTCSMIIKEVNTDLQKQFSKLKTQAPIDQYAVIDYSLVTAPQFSGHVDTAHKGEVFPRDTPHKEAPYTVPVIPPDPDVSRHVFLWVTDYLFQTAAYVYYEAGKFEFNVTQDKMPPGKYSLNTSSFLVESLLPNVSKKYPNLLMQVNANATAPPVINIGEDNVNVSLKADLDFFVTLPNKTLVYLFTLNSTISCSTLLSSDGMSLKWMTDSLRIVVALKRSAIGKIQMKPISEAVHALTSFFLIPWINEEGRKGFPLPTSPNIKLEKTVINWLYNLFSGSISNSIKSSLNKQV</sequence>
<evidence type="ECO:0000256" key="7">
    <source>
        <dbReference type="SAM" id="SignalP"/>
    </source>
</evidence>
<evidence type="ECO:0000256" key="6">
    <source>
        <dbReference type="PIRSR" id="PIRSR002417-50"/>
    </source>
</evidence>
<dbReference type="RefSeq" id="XP_038069879.1">
    <property type="nucleotide sequence ID" value="XM_038213951.1"/>
</dbReference>
<protein>
    <recommendedName>
        <fullName evidence="12">Bactericidal permeability-increasing protein</fullName>
    </recommendedName>
</protein>
<dbReference type="GO" id="GO:0005615">
    <property type="term" value="C:extracellular space"/>
    <property type="evidence" value="ECO:0007669"/>
    <property type="project" value="InterPro"/>
</dbReference>
<dbReference type="AlphaFoldDB" id="A0A914B262"/>
<reference evidence="10" key="1">
    <citation type="submission" date="2022-11" db="UniProtKB">
        <authorList>
            <consortium name="EnsemblMetazoa"/>
        </authorList>
    </citation>
    <scope>IDENTIFICATION</scope>
</reference>
<dbReference type="PIRSF" id="PIRSF002417">
    <property type="entry name" value="Lipid_binding_protein"/>
    <property type="match status" value="1"/>
</dbReference>
<dbReference type="SMART" id="SM00328">
    <property type="entry name" value="BPI1"/>
    <property type="match status" value="1"/>
</dbReference>
<feature type="signal peptide" evidence="7">
    <location>
        <begin position="1"/>
        <end position="21"/>
    </location>
</feature>
<keyword evidence="7" id="KW-0732">Signal</keyword>
<dbReference type="Proteomes" id="UP000887568">
    <property type="component" value="Unplaced"/>
</dbReference>
<organism evidence="10 11">
    <name type="scientific">Patiria miniata</name>
    <name type="common">Bat star</name>
    <name type="synonym">Asterina miniata</name>
    <dbReference type="NCBI Taxonomy" id="46514"/>
    <lineage>
        <taxon>Eukaryota</taxon>
        <taxon>Metazoa</taxon>
        <taxon>Echinodermata</taxon>
        <taxon>Eleutherozoa</taxon>
        <taxon>Asterozoa</taxon>
        <taxon>Asteroidea</taxon>
        <taxon>Valvatacea</taxon>
        <taxon>Valvatida</taxon>
        <taxon>Asterinidae</taxon>
        <taxon>Patiria</taxon>
    </lineage>
</organism>
<comment type="similarity">
    <text evidence="2">Belongs to the BPI/LBP/Plunc superfamily. BPI/LBP family.</text>
</comment>
<dbReference type="FunFam" id="3.15.10.10:FF:000001">
    <property type="entry name" value="phospholipid transfer protein-like"/>
    <property type="match status" value="1"/>
</dbReference>
<feature type="chain" id="PRO_5036742607" description="Bactericidal permeability-increasing protein" evidence="7">
    <location>
        <begin position="22"/>
        <end position="489"/>
    </location>
</feature>
<evidence type="ECO:0000256" key="2">
    <source>
        <dbReference type="ARBA" id="ARBA00007292"/>
    </source>
</evidence>
<feature type="domain" description="Lipid-binding serum glycoprotein N-terminal" evidence="8">
    <location>
        <begin position="30"/>
        <end position="257"/>
    </location>
</feature>
<dbReference type="Pfam" id="PF02886">
    <property type="entry name" value="LBP_BPI_CETP_C"/>
    <property type="match status" value="1"/>
</dbReference>
<evidence type="ECO:0000313" key="11">
    <source>
        <dbReference type="Proteomes" id="UP000887568"/>
    </source>
</evidence>
<dbReference type="OrthoDB" id="10255543at2759"/>
<dbReference type="EnsemblMetazoa" id="XM_038213951.1">
    <property type="protein sequence ID" value="XP_038069879.1"/>
    <property type="gene ID" value="LOC119739122"/>
</dbReference>
<evidence type="ECO:0000259" key="9">
    <source>
        <dbReference type="SMART" id="SM00329"/>
    </source>
</evidence>
<comment type="subcellular location">
    <subcellularLocation>
        <location evidence="1">Secreted</location>
    </subcellularLocation>
</comment>
<evidence type="ECO:0000256" key="1">
    <source>
        <dbReference type="ARBA" id="ARBA00004613"/>
    </source>
</evidence>
<dbReference type="PANTHER" id="PTHR10504">
    <property type="entry name" value="BACTERICIDAL PERMEABILITY-INCREASING BPI PROTEIN-RELATED"/>
    <property type="match status" value="1"/>
</dbReference>
<dbReference type="SMART" id="SM00329">
    <property type="entry name" value="BPI2"/>
    <property type="match status" value="1"/>
</dbReference>
<evidence type="ECO:0000256" key="3">
    <source>
        <dbReference type="ARBA" id="ARBA00022525"/>
    </source>
</evidence>
<dbReference type="Pfam" id="PF01273">
    <property type="entry name" value="LBP_BPI_CETP"/>
    <property type="match status" value="1"/>
</dbReference>